<feature type="region of interest" description="Disordered" evidence="1">
    <location>
        <begin position="1"/>
        <end position="68"/>
    </location>
</feature>
<accession>F4R8M6</accession>
<dbReference type="HOGENOM" id="CLU_831780_0_0_1"/>
<dbReference type="KEGG" id="mlr:MELLADRAFT_60069"/>
<dbReference type="EMBL" id="GL883093">
    <property type="protein sequence ID" value="EGG11046.1"/>
    <property type="molecule type" value="Genomic_DNA"/>
</dbReference>
<dbReference type="RefSeq" id="XP_007405648.1">
    <property type="nucleotide sequence ID" value="XM_007405586.1"/>
</dbReference>
<gene>
    <name evidence="2" type="ORF">MELLADRAFT_60069</name>
</gene>
<feature type="compositionally biased region" description="Acidic residues" evidence="1">
    <location>
        <begin position="44"/>
        <end position="53"/>
    </location>
</feature>
<dbReference type="OrthoDB" id="2507659at2759"/>
<proteinExistence type="predicted"/>
<keyword evidence="3" id="KW-1185">Reference proteome</keyword>
<evidence type="ECO:0000313" key="3">
    <source>
        <dbReference type="Proteomes" id="UP000001072"/>
    </source>
</evidence>
<dbReference type="AlphaFoldDB" id="F4R8M6"/>
<evidence type="ECO:0000256" key="1">
    <source>
        <dbReference type="SAM" id="MobiDB-lite"/>
    </source>
</evidence>
<dbReference type="STRING" id="747676.F4R8M6"/>
<name>F4R8M6_MELLP</name>
<feature type="region of interest" description="Disordered" evidence="1">
    <location>
        <begin position="106"/>
        <end position="130"/>
    </location>
</feature>
<dbReference type="VEuPathDB" id="FungiDB:MELLADRAFT_60069"/>
<feature type="compositionally biased region" description="Acidic residues" evidence="1">
    <location>
        <begin position="113"/>
        <end position="130"/>
    </location>
</feature>
<organism evidence="3">
    <name type="scientific">Melampsora larici-populina (strain 98AG31 / pathotype 3-4-7)</name>
    <name type="common">Poplar leaf rust fungus</name>
    <dbReference type="NCBI Taxonomy" id="747676"/>
    <lineage>
        <taxon>Eukaryota</taxon>
        <taxon>Fungi</taxon>
        <taxon>Dikarya</taxon>
        <taxon>Basidiomycota</taxon>
        <taxon>Pucciniomycotina</taxon>
        <taxon>Pucciniomycetes</taxon>
        <taxon>Pucciniales</taxon>
        <taxon>Melampsoraceae</taxon>
        <taxon>Melampsora</taxon>
    </lineage>
</organism>
<reference evidence="3" key="1">
    <citation type="journal article" date="2011" name="Proc. Natl. Acad. Sci. U.S.A.">
        <title>Obligate biotrophy features unraveled by the genomic analysis of rust fungi.</title>
        <authorList>
            <person name="Duplessis S."/>
            <person name="Cuomo C.A."/>
            <person name="Lin Y.-C."/>
            <person name="Aerts A."/>
            <person name="Tisserant E."/>
            <person name="Veneault-Fourrey C."/>
            <person name="Joly D.L."/>
            <person name="Hacquard S."/>
            <person name="Amselem J."/>
            <person name="Cantarel B.L."/>
            <person name="Chiu R."/>
            <person name="Coutinho P.M."/>
            <person name="Feau N."/>
            <person name="Field M."/>
            <person name="Frey P."/>
            <person name="Gelhaye E."/>
            <person name="Goldberg J."/>
            <person name="Grabherr M.G."/>
            <person name="Kodira C.D."/>
            <person name="Kohler A."/>
            <person name="Kuees U."/>
            <person name="Lindquist E.A."/>
            <person name="Lucas S.M."/>
            <person name="Mago R."/>
            <person name="Mauceli E."/>
            <person name="Morin E."/>
            <person name="Murat C."/>
            <person name="Pangilinan J.L."/>
            <person name="Park R."/>
            <person name="Pearson M."/>
            <person name="Quesneville H."/>
            <person name="Rouhier N."/>
            <person name="Sakthikumar S."/>
            <person name="Salamov A.A."/>
            <person name="Schmutz J."/>
            <person name="Selles B."/>
            <person name="Shapiro H."/>
            <person name="Tanguay P."/>
            <person name="Tuskan G.A."/>
            <person name="Henrissat B."/>
            <person name="Van de Peer Y."/>
            <person name="Rouze P."/>
            <person name="Ellis J.G."/>
            <person name="Dodds P.N."/>
            <person name="Schein J.E."/>
            <person name="Zhong S."/>
            <person name="Hamelin R.C."/>
            <person name="Grigoriev I.V."/>
            <person name="Szabo L.J."/>
            <person name="Martin F."/>
        </authorList>
    </citation>
    <scope>NUCLEOTIDE SEQUENCE [LARGE SCALE GENOMIC DNA]</scope>
    <source>
        <strain evidence="3">98AG31 / pathotype 3-4-7</strain>
    </source>
</reference>
<feature type="compositionally biased region" description="Basic and acidic residues" evidence="1">
    <location>
        <begin position="1"/>
        <end position="13"/>
    </location>
</feature>
<protein>
    <submittedName>
        <fullName evidence="2">Uncharacterized protein</fullName>
    </submittedName>
</protein>
<dbReference type="GeneID" id="18929484"/>
<evidence type="ECO:0000313" key="2">
    <source>
        <dbReference type="EMBL" id="EGG11046.1"/>
    </source>
</evidence>
<sequence>MKTKPDGSSKKTEGNSNIEDGGNSAAHDDDEIEYQNLEENTQTSDDDSVDESNLDFGSLNRATSKDDLDVFSGTGSNDYLDDETDLSLAFENMDLDGFSCNTKPYDFNKPDEIDADDNSEMESSSDDLSEFDVEDDEEDFGRIFSDKENMNILRNVIQQVQLPTWIGRVPRGIGTAAGGKLKADEWVILFQTMIIPALILISHNKNTDPSNILTQKAVDNAFHLISVLNIVRQLEVTHDDVRSLQYHLKRYRQGLSQIYGSFPVLPNQHMALHMARVIKMFGPAPQWTAWNFERLNGLLTQIPNNNHPGGFEFSTLHHPEILKTTKLTDHPRHP</sequence>
<dbReference type="InParanoid" id="F4R8M6"/>
<dbReference type="Proteomes" id="UP000001072">
    <property type="component" value="Unassembled WGS sequence"/>
</dbReference>